<keyword evidence="4" id="KW-0539">Nucleus</keyword>
<dbReference type="SUPFAM" id="SSF101941">
    <property type="entry name" value="NAC domain"/>
    <property type="match status" value="1"/>
</dbReference>
<keyword evidence="8" id="KW-1185">Reference proteome</keyword>
<dbReference type="Proteomes" id="UP001159364">
    <property type="component" value="Linkage Group LG02"/>
</dbReference>
<gene>
    <name evidence="7" type="ORF">K2173_027730</name>
</gene>
<evidence type="ECO:0000313" key="7">
    <source>
        <dbReference type="EMBL" id="KAJ8772553.1"/>
    </source>
</evidence>
<dbReference type="PANTHER" id="PTHR31719">
    <property type="entry name" value="NAC TRANSCRIPTION FACTOR 56"/>
    <property type="match status" value="1"/>
</dbReference>
<dbReference type="EMBL" id="JAIWQS010000002">
    <property type="protein sequence ID" value="KAJ8772553.1"/>
    <property type="molecule type" value="Genomic_DNA"/>
</dbReference>
<organism evidence="7 8">
    <name type="scientific">Erythroxylum novogranatense</name>
    <dbReference type="NCBI Taxonomy" id="1862640"/>
    <lineage>
        <taxon>Eukaryota</taxon>
        <taxon>Viridiplantae</taxon>
        <taxon>Streptophyta</taxon>
        <taxon>Embryophyta</taxon>
        <taxon>Tracheophyta</taxon>
        <taxon>Spermatophyta</taxon>
        <taxon>Magnoliopsida</taxon>
        <taxon>eudicotyledons</taxon>
        <taxon>Gunneridae</taxon>
        <taxon>Pentapetalae</taxon>
        <taxon>rosids</taxon>
        <taxon>fabids</taxon>
        <taxon>Malpighiales</taxon>
        <taxon>Erythroxylaceae</taxon>
        <taxon>Erythroxylum</taxon>
    </lineage>
</organism>
<dbReference type="AlphaFoldDB" id="A0AAV8U2G1"/>
<dbReference type="PANTHER" id="PTHR31719:SF43">
    <property type="entry name" value="NAC TRANSCRIPTION FACTOR 56"/>
    <property type="match status" value="1"/>
</dbReference>
<dbReference type="GO" id="GO:0003677">
    <property type="term" value="F:DNA binding"/>
    <property type="evidence" value="ECO:0007669"/>
    <property type="project" value="UniProtKB-KW"/>
</dbReference>
<reference evidence="7 8" key="1">
    <citation type="submission" date="2021-09" db="EMBL/GenBank/DDBJ databases">
        <title>Genomic insights and catalytic innovation underlie evolution of tropane alkaloids biosynthesis.</title>
        <authorList>
            <person name="Wang Y.-J."/>
            <person name="Tian T."/>
            <person name="Huang J.-P."/>
            <person name="Huang S.-X."/>
        </authorList>
    </citation>
    <scope>NUCLEOTIDE SEQUENCE [LARGE SCALE GENOMIC DNA]</scope>
    <source>
        <strain evidence="7">KIB-2018</strain>
        <tissue evidence="7">Leaf</tissue>
    </source>
</reference>
<evidence type="ECO:0000256" key="1">
    <source>
        <dbReference type="ARBA" id="ARBA00023015"/>
    </source>
</evidence>
<feature type="domain" description="NAC" evidence="6">
    <location>
        <begin position="8"/>
        <end position="140"/>
    </location>
</feature>
<proteinExistence type="predicted"/>
<evidence type="ECO:0000256" key="5">
    <source>
        <dbReference type="SAM" id="MobiDB-lite"/>
    </source>
</evidence>
<dbReference type="InterPro" id="IPR003441">
    <property type="entry name" value="NAC-dom"/>
</dbReference>
<protein>
    <recommendedName>
        <fullName evidence="6">NAC domain-containing protein</fullName>
    </recommendedName>
</protein>
<dbReference type="Gene3D" id="2.170.150.80">
    <property type="entry name" value="NAC domain"/>
    <property type="match status" value="1"/>
</dbReference>
<keyword evidence="3" id="KW-0804">Transcription</keyword>
<keyword evidence="2" id="KW-0238">DNA-binding</keyword>
<keyword evidence="1" id="KW-0805">Transcription regulation</keyword>
<sequence>MCPPTAFPVADIEFDCCAEEIYMSLLNMIRGCPLPSNVVPDVIPYHYAPSDLPKKIWYLVRSKGIENTELGLWKVKGEPCKLFSDSTFTGWRTTFEFFEGQVPDRRKTDWLMEEYWIAWKGLVENSNVKEATSLFRVFLGSEEGTYVGEQQLVSQAYDNVTDSGSTSKHEAFRDDETTKLAVAGRPVNHVMGISPENDYLSRGDFLEMLDLDNPASPSSSSDNSSCMTMSSDEYFDSLALLQDLERGSNQNSTKEEGCKFNVAASIRPDEKIMTSASPGTFIRGMPTNESSRGTNLFTGCSTNARNDPDDRNLQNAVRDQMTDCKDEGSSSNCHDIGTSSGRSNSSRGKKLKKKYPCFMPFHFLF</sequence>
<comment type="caution">
    <text evidence="7">The sequence shown here is derived from an EMBL/GenBank/DDBJ whole genome shotgun (WGS) entry which is preliminary data.</text>
</comment>
<evidence type="ECO:0000256" key="4">
    <source>
        <dbReference type="ARBA" id="ARBA00023242"/>
    </source>
</evidence>
<dbReference type="PROSITE" id="PS51005">
    <property type="entry name" value="NAC"/>
    <property type="match status" value="1"/>
</dbReference>
<dbReference type="GO" id="GO:0006355">
    <property type="term" value="P:regulation of DNA-templated transcription"/>
    <property type="evidence" value="ECO:0007669"/>
    <property type="project" value="InterPro"/>
</dbReference>
<dbReference type="Pfam" id="PF02365">
    <property type="entry name" value="NAM"/>
    <property type="match status" value="1"/>
</dbReference>
<dbReference type="InterPro" id="IPR036093">
    <property type="entry name" value="NAC_dom_sf"/>
</dbReference>
<feature type="region of interest" description="Disordered" evidence="5">
    <location>
        <begin position="321"/>
        <end position="350"/>
    </location>
</feature>
<evidence type="ECO:0000256" key="3">
    <source>
        <dbReference type="ARBA" id="ARBA00023163"/>
    </source>
</evidence>
<evidence type="ECO:0000259" key="6">
    <source>
        <dbReference type="PROSITE" id="PS51005"/>
    </source>
</evidence>
<name>A0AAV8U2G1_9ROSI</name>
<evidence type="ECO:0000313" key="8">
    <source>
        <dbReference type="Proteomes" id="UP001159364"/>
    </source>
</evidence>
<accession>A0AAV8U2G1</accession>
<evidence type="ECO:0000256" key="2">
    <source>
        <dbReference type="ARBA" id="ARBA00023125"/>
    </source>
</evidence>